<dbReference type="PANTHER" id="PTHR31234:SF72">
    <property type="entry name" value="NDR1_HIN1-LIKE PROTEIN 6"/>
    <property type="match status" value="1"/>
</dbReference>
<dbReference type="AlphaFoldDB" id="B9RW35"/>
<dbReference type="STRING" id="3988.B9RW35"/>
<dbReference type="GO" id="GO:0098542">
    <property type="term" value="P:defense response to other organism"/>
    <property type="evidence" value="ECO:0007669"/>
    <property type="project" value="InterPro"/>
</dbReference>
<evidence type="ECO:0000313" key="5">
    <source>
        <dbReference type="Proteomes" id="UP000008311"/>
    </source>
</evidence>
<comment type="subcellular location">
    <subcellularLocation>
        <location evidence="1">Membrane</location>
    </subcellularLocation>
</comment>
<protein>
    <submittedName>
        <fullName evidence="4">Uncharacterized protein</fullName>
    </submittedName>
</protein>
<evidence type="ECO:0000313" key="4">
    <source>
        <dbReference type="EMBL" id="EEF44472.1"/>
    </source>
</evidence>
<evidence type="ECO:0000256" key="3">
    <source>
        <dbReference type="SAM" id="Phobius"/>
    </source>
</evidence>
<dbReference type="GO" id="GO:0016020">
    <property type="term" value="C:membrane"/>
    <property type="evidence" value="ECO:0007669"/>
    <property type="project" value="UniProtKB-SubCell"/>
</dbReference>
<dbReference type="eggNOG" id="ENOG502RX7K">
    <property type="taxonomic scope" value="Eukaryota"/>
</dbReference>
<proteinExistence type="predicted"/>
<dbReference type="InterPro" id="IPR044839">
    <property type="entry name" value="NDR1-like"/>
</dbReference>
<accession>B9RW35</accession>
<keyword evidence="3" id="KW-1133">Transmembrane helix</keyword>
<dbReference type="EMBL" id="EQ973822">
    <property type="protein sequence ID" value="EEF44472.1"/>
    <property type="molecule type" value="Genomic_DNA"/>
</dbReference>
<reference evidence="5" key="1">
    <citation type="journal article" date="2010" name="Nat. Biotechnol.">
        <title>Draft genome sequence of the oilseed species Ricinus communis.</title>
        <authorList>
            <person name="Chan A.P."/>
            <person name="Crabtree J."/>
            <person name="Zhao Q."/>
            <person name="Lorenzi H."/>
            <person name="Orvis J."/>
            <person name="Puiu D."/>
            <person name="Melake-Berhan A."/>
            <person name="Jones K.M."/>
            <person name="Redman J."/>
            <person name="Chen G."/>
            <person name="Cahoon E.B."/>
            <person name="Gedil M."/>
            <person name="Stanke M."/>
            <person name="Haas B.J."/>
            <person name="Wortman J.R."/>
            <person name="Fraser-Liggett C.M."/>
            <person name="Ravel J."/>
            <person name="Rabinowicz P.D."/>
        </authorList>
    </citation>
    <scope>NUCLEOTIDE SEQUENCE [LARGE SCALE GENOMIC DNA]</scope>
    <source>
        <strain evidence="5">cv. Hale</strain>
    </source>
</reference>
<dbReference type="PANTHER" id="PTHR31234">
    <property type="entry name" value="LATE EMBRYOGENESIS ABUNDANT (LEA) HYDROXYPROLINE-RICH GLYCOPROTEIN FAMILY"/>
    <property type="match status" value="1"/>
</dbReference>
<keyword evidence="2 3" id="KW-0472">Membrane</keyword>
<organism evidence="4 5">
    <name type="scientific">Ricinus communis</name>
    <name type="common">Castor bean</name>
    <dbReference type="NCBI Taxonomy" id="3988"/>
    <lineage>
        <taxon>Eukaryota</taxon>
        <taxon>Viridiplantae</taxon>
        <taxon>Streptophyta</taxon>
        <taxon>Embryophyta</taxon>
        <taxon>Tracheophyta</taxon>
        <taxon>Spermatophyta</taxon>
        <taxon>Magnoliopsida</taxon>
        <taxon>eudicotyledons</taxon>
        <taxon>Gunneridae</taxon>
        <taxon>Pentapetalae</taxon>
        <taxon>rosids</taxon>
        <taxon>fabids</taxon>
        <taxon>Malpighiales</taxon>
        <taxon>Euphorbiaceae</taxon>
        <taxon>Acalyphoideae</taxon>
        <taxon>Acalypheae</taxon>
        <taxon>Ricinus</taxon>
    </lineage>
</organism>
<keyword evidence="3" id="KW-0812">Transmembrane</keyword>
<evidence type="ECO:0000256" key="1">
    <source>
        <dbReference type="ARBA" id="ARBA00004370"/>
    </source>
</evidence>
<name>B9RW35_RICCO</name>
<keyword evidence="5" id="KW-1185">Reference proteome</keyword>
<dbReference type="OrthoDB" id="778052at2759"/>
<feature type="transmembrane region" description="Helical" evidence="3">
    <location>
        <begin position="50"/>
        <end position="73"/>
    </location>
</feature>
<dbReference type="OMA" id="YGGEYYY"/>
<evidence type="ECO:0000256" key="2">
    <source>
        <dbReference type="ARBA" id="ARBA00023136"/>
    </source>
</evidence>
<sequence length="236" mass="26479">MENPPPYQPKYVMLNSNHATNLRPPPQRRNIPRYHSNNNGKSGGNGCLRCLCCCFCFWLLLFIFLAAALFALYSALQPEIPHYNVDRFDVHAFNVQPDFSLYTEFVVTVKSDNPNMHIGFDYGKESSVVVTYRDSPLCSGSIPTFHQPHHNISLIPIVLKGKSEFGSGLQEALMQNRNTGRIPLLVEVKAPVSIVVQELPLRQVTVLINCSLVVDNLSPNKKAKILSSSYQYGVEL</sequence>
<dbReference type="KEGG" id="rcu:8262102"/>
<gene>
    <name evidence="4" type="ORF">RCOM_1175710</name>
</gene>
<dbReference type="Proteomes" id="UP000008311">
    <property type="component" value="Unassembled WGS sequence"/>
</dbReference>
<dbReference type="InParanoid" id="B9RW35"/>